<dbReference type="RefSeq" id="WP_159395430.1">
    <property type="nucleotide sequence ID" value="NZ_CP021744.1"/>
</dbReference>
<evidence type="ECO:0000256" key="2">
    <source>
        <dbReference type="ARBA" id="ARBA00022679"/>
    </source>
</evidence>
<dbReference type="InterPro" id="IPR050559">
    <property type="entry name" value="P-Pant_transferase_sf"/>
</dbReference>
<name>A0A1Z2LD51_9ACTN</name>
<dbReference type="GO" id="GO:0005829">
    <property type="term" value="C:cytosol"/>
    <property type="evidence" value="ECO:0007669"/>
    <property type="project" value="TreeGrafter"/>
</dbReference>
<dbReference type="Gene3D" id="3.90.470.20">
    <property type="entry name" value="4'-phosphopantetheinyl transferase domain"/>
    <property type="match status" value="1"/>
</dbReference>
<dbReference type="KEGG" id="salj:SMD11_6636"/>
<gene>
    <name evidence="4" type="ORF">SMD11_6636</name>
</gene>
<evidence type="ECO:0000313" key="5">
    <source>
        <dbReference type="Proteomes" id="UP000195755"/>
    </source>
</evidence>
<dbReference type="InterPro" id="IPR037143">
    <property type="entry name" value="4-PPantetheinyl_Trfase_dom_sf"/>
</dbReference>
<evidence type="ECO:0000313" key="4">
    <source>
        <dbReference type="EMBL" id="ARZ72212.1"/>
    </source>
</evidence>
<organism evidence="4 5">
    <name type="scientific">Streptomyces albireticuli</name>
    <dbReference type="NCBI Taxonomy" id="1940"/>
    <lineage>
        <taxon>Bacteria</taxon>
        <taxon>Bacillati</taxon>
        <taxon>Actinomycetota</taxon>
        <taxon>Actinomycetes</taxon>
        <taxon>Kitasatosporales</taxon>
        <taxon>Streptomycetaceae</taxon>
        <taxon>Streptomyces</taxon>
    </lineage>
</organism>
<dbReference type="OrthoDB" id="190168at2"/>
<feature type="domain" description="4'-phosphopantetheinyl transferase" evidence="3">
    <location>
        <begin position="123"/>
        <end position="213"/>
    </location>
</feature>
<accession>A0A1Z2LD51</accession>
<dbReference type="InterPro" id="IPR008278">
    <property type="entry name" value="4-PPantetheinyl_Trfase_dom"/>
</dbReference>
<keyword evidence="2" id="KW-0808">Transferase</keyword>
<evidence type="ECO:0000256" key="1">
    <source>
        <dbReference type="ARBA" id="ARBA00010990"/>
    </source>
</evidence>
<dbReference type="GO" id="GO:0019878">
    <property type="term" value="P:lysine biosynthetic process via aminoadipic acid"/>
    <property type="evidence" value="ECO:0007669"/>
    <property type="project" value="TreeGrafter"/>
</dbReference>
<dbReference type="EMBL" id="CP021744">
    <property type="protein sequence ID" value="ARZ72212.1"/>
    <property type="molecule type" value="Genomic_DNA"/>
</dbReference>
<sequence length="261" mass="27840">MTTPLTAAPDEGEGRGAALVLHGRSAHILTAYDRPARILSPQERDRAARLAPAARRDFTAAHLLIRRCAATFLGAPAHGLDVVQHCERCQGPHGRPALRQEPRLYVTLAHCSGYVAAAASWQPVGVDVERLPPGPGWRRAAARSLTRAEAAAVTHAPCPPAAFLRQWVRKEALIKAGRARLGGLRRVDLSELPLDDPGGGALVRRSWWQGWAVTDWTDGRGEGRVADGVVGAAVTVRPPSLLTAPGGGAPPCRQPGRPVRF</sequence>
<dbReference type="PANTHER" id="PTHR12215:SF10">
    <property type="entry name" value="L-AMINOADIPATE-SEMIALDEHYDE DEHYDROGENASE-PHOSPHOPANTETHEINYL TRANSFERASE"/>
    <property type="match status" value="1"/>
</dbReference>
<proteinExistence type="inferred from homology"/>
<dbReference type="PANTHER" id="PTHR12215">
    <property type="entry name" value="PHOSPHOPANTETHEINE TRANSFERASE"/>
    <property type="match status" value="1"/>
</dbReference>
<dbReference type="SUPFAM" id="SSF56214">
    <property type="entry name" value="4'-phosphopantetheinyl transferase"/>
    <property type="match status" value="2"/>
</dbReference>
<reference evidence="4 5" key="1">
    <citation type="submission" date="2017-06" db="EMBL/GenBank/DDBJ databases">
        <title>Streptomyces albireticuli Genome sequencing and assembly.</title>
        <authorList>
            <person name="Wang Y."/>
            <person name="Du B."/>
            <person name="Ding Y."/>
            <person name="Liu H."/>
            <person name="Hou Q."/>
            <person name="Liu K."/>
            <person name="Yao L."/>
            <person name="Wang C."/>
        </authorList>
    </citation>
    <scope>NUCLEOTIDE SEQUENCE [LARGE SCALE GENOMIC DNA]</scope>
    <source>
        <strain evidence="4 5">MDJK11</strain>
    </source>
</reference>
<dbReference type="AlphaFoldDB" id="A0A1Z2LD51"/>
<protein>
    <recommendedName>
        <fullName evidence="3">4'-phosphopantetheinyl transferase domain-containing protein</fullName>
    </recommendedName>
</protein>
<dbReference type="Pfam" id="PF01648">
    <property type="entry name" value="ACPS"/>
    <property type="match status" value="1"/>
</dbReference>
<evidence type="ECO:0000259" key="3">
    <source>
        <dbReference type="Pfam" id="PF01648"/>
    </source>
</evidence>
<dbReference type="GO" id="GO:0008897">
    <property type="term" value="F:holo-[acyl-carrier-protein] synthase activity"/>
    <property type="evidence" value="ECO:0007669"/>
    <property type="project" value="InterPro"/>
</dbReference>
<dbReference type="GO" id="GO:0000287">
    <property type="term" value="F:magnesium ion binding"/>
    <property type="evidence" value="ECO:0007669"/>
    <property type="project" value="InterPro"/>
</dbReference>
<comment type="similarity">
    <text evidence="1">Belongs to the P-Pant transferase superfamily. Gsp/Sfp/HetI/AcpT family.</text>
</comment>
<dbReference type="Proteomes" id="UP000195755">
    <property type="component" value="Chromosome"/>
</dbReference>